<dbReference type="InterPro" id="IPR045428">
    <property type="entry name" value="EACC1"/>
</dbReference>
<keyword evidence="1" id="KW-1133">Transmembrane helix</keyword>
<sequence>MGPLAIVVSPGLTGVANDHEAALSAVEDLRVDLLEQGLISHDEGPDVPGTKGWEQYLTILVGGGGALGSVVALFHAWLNRDRRRFLILRKRVDGRIVAEVEITGDTVSDETIRAALEQVVDLE</sequence>
<dbReference type="AlphaFoldDB" id="A0A9W5UXK3"/>
<organism evidence="2 3">
    <name type="scientific">Micromonospora sediminimaris</name>
    <dbReference type="NCBI Taxonomy" id="547162"/>
    <lineage>
        <taxon>Bacteria</taxon>
        <taxon>Bacillati</taxon>
        <taxon>Actinomycetota</taxon>
        <taxon>Actinomycetes</taxon>
        <taxon>Micromonosporales</taxon>
        <taxon>Micromonosporaceae</taxon>
        <taxon>Micromonospora</taxon>
    </lineage>
</organism>
<evidence type="ECO:0000313" key="2">
    <source>
        <dbReference type="EMBL" id="GIJ35355.1"/>
    </source>
</evidence>
<reference evidence="2" key="1">
    <citation type="submission" date="2021-01" db="EMBL/GenBank/DDBJ databases">
        <title>Whole genome shotgun sequence of Verrucosispora sediminis NBRC 107745.</title>
        <authorList>
            <person name="Komaki H."/>
            <person name="Tamura T."/>
        </authorList>
    </citation>
    <scope>NUCLEOTIDE SEQUENCE</scope>
    <source>
        <strain evidence="2">NBRC 107745</strain>
    </source>
</reference>
<dbReference type="Proteomes" id="UP000607311">
    <property type="component" value="Unassembled WGS sequence"/>
</dbReference>
<dbReference type="EMBL" id="BOPD01000029">
    <property type="protein sequence ID" value="GIJ35355.1"/>
    <property type="molecule type" value="Genomic_DNA"/>
</dbReference>
<proteinExistence type="predicted"/>
<protein>
    <submittedName>
        <fullName evidence="2">Uncharacterized protein</fullName>
    </submittedName>
</protein>
<dbReference type="Pfam" id="PF19953">
    <property type="entry name" value="EACC1"/>
    <property type="match status" value="1"/>
</dbReference>
<keyword evidence="1" id="KW-0812">Transmembrane</keyword>
<feature type="transmembrane region" description="Helical" evidence="1">
    <location>
        <begin position="56"/>
        <end position="78"/>
    </location>
</feature>
<name>A0A9W5UXK3_9ACTN</name>
<dbReference type="RefSeq" id="WP_170863378.1">
    <property type="nucleotide sequence ID" value="NZ_BOPD01000029.1"/>
</dbReference>
<accession>A0A9W5UXK3</accession>
<evidence type="ECO:0000256" key="1">
    <source>
        <dbReference type="SAM" id="Phobius"/>
    </source>
</evidence>
<evidence type="ECO:0000313" key="3">
    <source>
        <dbReference type="Proteomes" id="UP000607311"/>
    </source>
</evidence>
<gene>
    <name evidence="2" type="ORF">Vse01_45030</name>
</gene>
<comment type="caution">
    <text evidence="2">The sequence shown here is derived from an EMBL/GenBank/DDBJ whole genome shotgun (WGS) entry which is preliminary data.</text>
</comment>
<keyword evidence="1" id="KW-0472">Membrane</keyword>
<keyword evidence="3" id="KW-1185">Reference proteome</keyword>